<keyword evidence="4" id="KW-1185">Reference proteome</keyword>
<evidence type="ECO:0000313" key="4">
    <source>
        <dbReference type="Proteomes" id="UP000569732"/>
    </source>
</evidence>
<dbReference type="AlphaFoldDB" id="A0A853I326"/>
<keyword evidence="2" id="KW-0472">Membrane</keyword>
<reference evidence="3 4" key="1">
    <citation type="submission" date="2020-07" db="EMBL/GenBank/DDBJ databases">
        <title>Endozoicomonas sp. nov., isolated from sediment.</title>
        <authorList>
            <person name="Gu T."/>
        </authorList>
    </citation>
    <scope>NUCLEOTIDE SEQUENCE [LARGE SCALE GENOMIC DNA]</scope>
    <source>
        <strain evidence="3 4">SM1973</strain>
    </source>
</reference>
<name>A0A853I326_9GAMM</name>
<feature type="coiled-coil region" evidence="1">
    <location>
        <begin position="249"/>
        <end position="428"/>
    </location>
</feature>
<evidence type="ECO:0000256" key="2">
    <source>
        <dbReference type="SAM" id="Phobius"/>
    </source>
</evidence>
<protein>
    <submittedName>
        <fullName evidence="3">Uncharacterized protein</fullName>
    </submittedName>
</protein>
<keyword evidence="2" id="KW-0812">Transmembrane</keyword>
<sequence>MTDRLVLVVLANYAVLASMLAVVLAWLLIKQHRISIIKKKLFDNRKVVSSLQAILDEMEQELQESGETVPQEWLIDPINKRQINSLRKQVLTIETAALKHKEPEDRDKESSKGYNSLFQKLQTGFQKALSIKAPTYEAYLKEQLEMLIEYEKQFDKVQLECFQAEKLSLTDVICLRKSLIHYELETIRGRLEKAEYQERLNQKIIHYFKSIAPEPKIIEAPAVASDKSAKTESVEQEEGLENAYAELAIQQSNQKINSYQGQISNLEHIIALNEAMIGKLKKDKRGEGEDDVYQKELEELLEQSQKLIKQLRHEILDYKDEIEKLEEKNKKLEKGMPVEEVEEDQAANDALAQLFERYSMDMSRKEQEIQQLKNEKNILVQKLKQAAVAGSSDGGQYKEAYEEAIQKIKRMTQEYHLLNKMYLDLKNK</sequence>
<keyword evidence="1" id="KW-0175">Coiled coil</keyword>
<dbReference type="RefSeq" id="WP_180566625.1">
    <property type="nucleotide sequence ID" value="NZ_JACCKB010000001.1"/>
</dbReference>
<feature type="transmembrane region" description="Helical" evidence="2">
    <location>
        <begin position="6"/>
        <end position="29"/>
    </location>
</feature>
<evidence type="ECO:0000313" key="3">
    <source>
        <dbReference type="EMBL" id="NYZ64604.1"/>
    </source>
</evidence>
<proteinExistence type="predicted"/>
<organism evidence="3 4">
    <name type="scientific">Spartinivicinus marinus</name>
    <dbReference type="NCBI Taxonomy" id="2994442"/>
    <lineage>
        <taxon>Bacteria</taxon>
        <taxon>Pseudomonadati</taxon>
        <taxon>Pseudomonadota</taxon>
        <taxon>Gammaproteobacteria</taxon>
        <taxon>Oceanospirillales</taxon>
        <taxon>Zooshikellaceae</taxon>
        <taxon>Spartinivicinus</taxon>
    </lineage>
</organism>
<dbReference type="Proteomes" id="UP000569732">
    <property type="component" value="Unassembled WGS sequence"/>
</dbReference>
<evidence type="ECO:0000256" key="1">
    <source>
        <dbReference type="SAM" id="Coils"/>
    </source>
</evidence>
<gene>
    <name evidence="3" type="ORF">H0A36_01200</name>
</gene>
<accession>A0A853I326</accession>
<keyword evidence="2" id="KW-1133">Transmembrane helix</keyword>
<dbReference type="EMBL" id="JACCKB010000001">
    <property type="protein sequence ID" value="NYZ64604.1"/>
    <property type="molecule type" value="Genomic_DNA"/>
</dbReference>
<comment type="caution">
    <text evidence="3">The sequence shown here is derived from an EMBL/GenBank/DDBJ whole genome shotgun (WGS) entry which is preliminary data.</text>
</comment>